<evidence type="ECO:0000259" key="3">
    <source>
        <dbReference type="Pfam" id="PF00884"/>
    </source>
</evidence>
<dbReference type="InterPro" id="IPR000917">
    <property type="entry name" value="Sulfatase_N"/>
</dbReference>
<keyword evidence="5" id="KW-1185">Reference proteome</keyword>
<dbReference type="OrthoDB" id="103349at2759"/>
<comment type="similarity">
    <text evidence="1">Belongs to the sulfatase family.</text>
</comment>
<dbReference type="Gene3D" id="3.40.720.10">
    <property type="entry name" value="Alkaline Phosphatase, subunit A"/>
    <property type="match status" value="1"/>
</dbReference>
<proteinExistence type="inferred from homology"/>
<keyword evidence="2 4" id="KW-0378">Hydrolase</keyword>
<organism evidence="4 5">
    <name type="scientific">Phialocephala subalpina</name>
    <dbReference type="NCBI Taxonomy" id="576137"/>
    <lineage>
        <taxon>Eukaryota</taxon>
        <taxon>Fungi</taxon>
        <taxon>Dikarya</taxon>
        <taxon>Ascomycota</taxon>
        <taxon>Pezizomycotina</taxon>
        <taxon>Leotiomycetes</taxon>
        <taxon>Helotiales</taxon>
        <taxon>Mollisiaceae</taxon>
        <taxon>Phialocephala</taxon>
        <taxon>Phialocephala fortinii species complex</taxon>
    </lineage>
</organism>
<evidence type="ECO:0000256" key="1">
    <source>
        <dbReference type="ARBA" id="ARBA00008779"/>
    </source>
</evidence>
<dbReference type="AlphaFoldDB" id="A0A1L7X1M5"/>
<reference evidence="4 5" key="1">
    <citation type="submission" date="2016-03" db="EMBL/GenBank/DDBJ databases">
        <authorList>
            <person name="Ploux O."/>
        </authorList>
    </citation>
    <scope>NUCLEOTIDE SEQUENCE [LARGE SCALE GENOMIC DNA]</scope>
    <source>
        <strain evidence="4 5">UAMH 11012</strain>
    </source>
</reference>
<evidence type="ECO:0000313" key="5">
    <source>
        <dbReference type="Proteomes" id="UP000184330"/>
    </source>
</evidence>
<evidence type="ECO:0000313" key="4">
    <source>
        <dbReference type="EMBL" id="CZR58869.1"/>
    </source>
</evidence>
<dbReference type="PANTHER" id="PTHR42693:SF53">
    <property type="entry name" value="ENDO-4-O-SULFATASE"/>
    <property type="match status" value="1"/>
</dbReference>
<evidence type="ECO:0000256" key="2">
    <source>
        <dbReference type="ARBA" id="ARBA00022801"/>
    </source>
</evidence>
<sequence length="498" mass="56594">MGEASPKLTNKKNILFLIADDLGKYLGCYGVKSIKTPNIDKLASHGTKFDMAFTSTASCSASRSVIYTGLHTHENGQYGLANGRNHFATFDHVETMPEIFNSLGYRTGIIGKVHVGPESVYPWEIKEESETRDVGWVADAAEAFFMVAKETKRLFHLTVGYVDPHRDLTRSGFGNKDIHDPRIRVPEIKPKDVEVPPLLSDLSEVRTELAEYYQSICRLDIGVGLILQALERQGLADSTMVCFVSDNGPPFMNSKTTLYDAGIRLPVIIRTPNHSNPGTVNPNMISYIDFLPTLLDWAGAPGHETPSKTNSPPRLGKSFLPILESSTVLPESGWQHHVFGSHTFHEVQNYWPTRFLRTRRYKYHRNLAWRLDFPFATDIYGSLSWEGIRNTPPPVMVGSRPLKNYIWRPAEELYDLENDPQEVKNLAGEKEYEELMKELRAKLENWQLETKDLWLYRDGVSVVINEHHREAGLRIPDRFEIDVERPGNRDVESWKAPA</sequence>
<dbReference type="InterPro" id="IPR017850">
    <property type="entry name" value="Alkaline_phosphatase_core_sf"/>
</dbReference>
<dbReference type="STRING" id="576137.A0A1L7X1M5"/>
<protein>
    <submittedName>
        <fullName evidence="4">Related to N-sulphoglucosamine sulphohydrolase</fullName>
    </submittedName>
</protein>
<name>A0A1L7X1M5_9HELO</name>
<dbReference type="EMBL" id="FJOG01000012">
    <property type="protein sequence ID" value="CZR58869.1"/>
    <property type="molecule type" value="Genomic_DNA"/>
</dbReference>
<dbReference type="InterPro" id="IPR050738">
    <property type="entry name" value="Sulfatase"/>
</dbReference>
<gene>
    <name evidence="4" type="ORF">PAC_08761</name>
</gene>
<dbReference type="PANTHER" id="PTHR42693">
    <property type="entry name" value="ARYLSULFATASE FAMILY MEMBER"/>
    <property type="match status" value="1"/>
</dbReference>
<feature type="domain" description="Sulfatase N-terminal" evidence="3">
    <location>
        <begin position="12"/>
        <end position="300"/>
    </location>
</feature>
<accession>A0A1L7X1M5</accession>
<dbReference type="Pfam" id="PF00884">
    <property type="entry name" value="Sulfatase"/>
    <property type="match status" value="1"/>
</dbReference>
<dbReference type="CDD" id="cd16027">
    <property type="entry name" value="SGSH"/>
    <property type="match status" value="1"/>
</dbReference>
<dbReference type="SUPFAM" id="SSF53649">
    <property type="entry name" value="Alkaline phosphatase-like"/>
    <property type="match status" value="1"/>
</dbReference>
<dbReference type="Proteomes" id="UP000184330">
    <property type="component" value="Unassembled WGS sequence"/>
</dbReference>
<dbReference type="GO" id="GO:0004065">
    <property type="term" value="F:arylsulfatase activity"/>
    <property type="evidence" value="ECO:0007669"/>
    <property type="project" value="TreeGrafter"/>
</dbReference>